<protein>
    <submittedName>
        <fullName evidence="3">Uncharacterized protein</fullName>
    </submittedName>
</protein>
<dbReference type="AlphaFoldDB" id="A0A8R7U9G8"/>
<reference evidence="3" key="3">
    <citation type="submission" date="2022-06" db="UniProtKB">
        <authorList>
            <consortium name="EnsemblPlants"/>
        </authorList>
    </citation>
    <scope>IDENTIFICATION</scope>
</reference>
<feature type="coiled-coil region" evidence="1">
    <location>
        <begin position="109"/>
        <end position="136"/>
    </location>
</feature>
<evidence type="ECO:0000313" key="3">
    <source>
        <dbReference type="EnsemblPlants" id="TuG1812G0400002420.01.T04"/>
    </source>
</evidence>
<evidence type="ECO:0000256" key="1">
    <source>
        <dbReference type="SAM" id="Coils"/>
    </source>
</evidence>
<dbReference type="Proteomes" id="UP000015106">
    <property type="component" value="Chromosome 4"/>
</dbReference>
<keyword evidence="1" id="KW-0175">Coiled coil</keyword>
<dbReference type="Gramene" id="TuG1812G0400002420.01.T04">
    <property type="protein sequence ID" value="TuG1812G0400002420.01.T04"/>
    <property type="gene ID" value="TuG1812G0400002420.01"/>
</dbReference>
<organism evidence="3 4">
    <name type="scientific">Triticum urartu</name>
    <name type="common">Red wild einkorn</name>
    <name type="synonym">Crithodium urartu</name>
    <dbReference type="NCBI Taxonomy" id="4572"/>
    <lineage>
        <taxon>Eukaryota</taxon>
        <taxon>Viridiplantae</taxon>
        <taxon>Streptophyta</taxon>
        <taxon>Embryophyta</taxon>
        <taxon>Tracheophyta</taxon>
        <taxon>Spermatophyta</taxon>
        <taxon>Magnoliopsida</taxon>
        <taxon>Liliopsida</taxon>
        <taxon>Poales</taxon>
        <taxon>Poaceae</taxon>
        <taxon>BOP clade</taxon>
        <taxon>Pooideae</taxon>
        <taxon>Triticodae</taxon>
        <taxon>Triticeae</taxon>
        <taxon>Triticinae</taxon>
        <taxon>Triticum</taxon>
    </lineage>
</organism>
<accession>A0A8R7U9G8</accession>
<keyword evidence="2" id="KW-0472">Membrane</keyword>
<reference evidence="3" key="2">
    <citation type="submission" date="2018-03" db="EMBL/GenBank/DDBJ databases">
        <title>The Triticum urartu genome reveals the dynamic nature of wheat genome evolution.</title>
        <authorList>
            <person name="Ling H."/>
            <person name="Ma B."/>
            <person name="Shi X."/>
            <person name="Liu H."/>
            <person name="Dong L."/>
            <person name="Sun H."/>
            <person name="Cao Y."/>
            <person name="Gao Q."/>
            <person name="Zheng S."/>
            <person name="Li Y."/>
            <person name="Yu Y."/>
            <person name="Du H."/>
            <person name="Qi M."/>
            <person name="Li Y."/>
            <person name="Yu H."/>
            <person name="Cui Y."/>
            <person name="Wang N."/>
            <person name="Chen C."/>
            <person name="Wu H."/>
            <person name="Zhao Y."/>
            <person name="Zhang J."/>
            <person name="Li Y."/>
            <person name="Zhou W."/>
            <person name="Zhang B."/>
            <person name="Hu W."/>
            <person name="Eijk M."/>
            <person name="Tang J."/>
            <person name="Witsenboer H."/>
            <person name="Zhao S."/>
            <person name="Li Z."/>
            <person name="Zhang A."/>
            <person name="Wang D."/>
            <person name="Liang C."/>
        </authorList>
    </citation>
    <scope>NUCLEOTIDE SEQUENCE [LARGE SCALE GENOMIC DNA]</scope>
    <source>
        <strain evidence="3">cv. G1812</strain>
    </source>
</reference>
<dbReference type="EnsemblPlants" id="TuG1812G0400002420.01.T04">
    <property type="protein sequence ID" value="TuG1812G0400002420.01.T04"/>
    <property type="gene ID" value="TuG1812G0400002420.01"/>
</dbReference>
<feature type="transmembrane region" description="Helical" evidence="2">
    <location>
        <begin position="20"/>
        <end position="41"/>
    </location>
</feature>
<gene>
    <name evidence="3" type="primary">LOC125552101</name>
</gene>
<evidence type="ECO:0000256" key="2">
    <source>
        <dbReference type="SAM" id="Phobius"/>
    </source>
</evidence>
<keyword evidence="2" id="KW-1133">Transmembrane helix</keyword>
<name>A0A8R7U9G8_TRIUA</name>
<evidence type="ECO:0000313" key="4">
    <source>
        <dbReference type="Proteomes" id="UP000015106"/>
    </source>
</evidence>
<keyword evidence="2" id="KW-0812">Transmembrane</keyword>
<proteinExistence type="predicted"/>
<sequence length="274" mass="31567">MKFQLRKKFHYSRKFSGMFFNRWMTSYLLYILLNSVLFLGLKDNLVVFTHILLWSVDAHCRMCLNGGEDVHNTLLSSICDLADLFSCYSDEVLAKRDELLQFAQCAISGLKINSEISRLDNEIMQLQQEINAIDAVRVNTTRNRNKASPRVPEDYKTAVDEVRLCSRMEDLVLKKKSIHPGDSLETHFQKVDKLKVLSESLANSSAKAEKRIMENRLQREESLSFKITKTNEVSITEKELEGEISGLQKRRGQLEVELSKITGKYETECDCREA</sequence>
<keyword evidence="4" id="KW-1185">Reference proteome</keyword>
<dbReference type="PANTHER" id="PTHR34121:SF2">
    <property type="entry name" value="EXPRESSED PROTEIN"/>
    <property type="match status" value="1"/>
</dbReference>
<dbReference type="PANTHER" id="PTHR34121">
    <property type="entry name" value="MYOSIN-11"/>
    <property type="match status" value="1"/>
</dbReference>
<feature type="coiled-coil region" evidence="1">
    <location>
        <begin position="203"/>
        <end position="257"/>
    </location>
</feature>
<reference evidence="4" key="1">
    <citation type="journal article" date="2013" name="Nature">
        <title>Draft genome of the wheat A-genome progenitor Triticum urartu.</title>
        <authorList>
            <person name="Ling H.Q."/>
            <person name="Zhao S."/>
            <person name="Liu D."/>
            <person name="Wang J."/>
            <person name="Sun H."/>
            <person name="Zhang C."/>
            <person name="Fan H."/>
            <person name="Li D."/>
            <person name="Dong L."/>
            <person name="Tao Y."/>
            <person name="Gao C."/>
            <person name="Wu H."/>
            <person name="Li Y."/>
            <person name="Cui Y."/>
            <person name="Guo X."/>
            <person name="Zheng S."/>
            <person name="Wang B."/>
            <person name="Yu K."/>
            <person name="Liang Q."/>
            <person name="Yang W."/>
            <person name="Lou X."/>
            <person name="Chen J."/>
            <person name="Feng M."/>
            <person name="Jian J."/>
            <person name="Zhang X."/>
            <person name="Luo G."/>
            <person name="Jiang Y."/>
            <person name="Liu J."/>
            <person name="Wang Z."/>
            <person name="Sha Y."/>
            <person name="Zhang B."/>
            <person name="Wu H."/>
            <person name="Tang D."/>
            <person name="Shen Q."/>
            <person name="Xue P."/>
            <person name="Zou S."/>
            <person name="Wang X."/>
            <person name="Liu X."/>
            <person name="Wang F."/>
            <person name="Yang Y."/>
            <person name="An X."/>
            <person name="Dong Z."/>
            <person name="Zhang K."/>
            <person name="Zhang X."/>
            <person name="Luo M.C."/>
            <person name="Dvorak J."/>
            <person name="Tong Y."/>
            <person name="Wang J."/>
            <person name="Yang H."/>
            <person name="Li Z."/>
            <person name="Wang D."/>
            <person name="Zhang A."/>
            <person name="Wang J."/>
        </authorList>
    </citation>
    <scope>NUCLEOTIDE SEQUENCE</scope>
    <source>
        <strain evidence="4">cv. G1812</strain>
    </source>
</reference>